<keyword evidence="1" id="KW-0732">Signal</keyword>
<protein>
    <submittedName>
        <fullName evidence="2">Putative secreted protein</fullName>
    </submittedName>
</protein>
<dbReference type="EMBL" id="GGFJ01012211">
    <property type="protein sequence ID" value="MBW61352.1"/>
    <property type="molecule type" value="Transcribed_RNA"/>
</dbReference>
<feature type="chain" id="PRO_5014856814" evidence="1">
    <location>
        <begin position="21"/>
        <end position="113"/>
    </location>
</feature>
<accession>A0A2M4C7P0</accession>
<organism evidence="2">
    <name type="scientific">Anopheles marajoara</name>
    <dbReference type="NCBI Taxonomy" id="58244"/>
    <lineage>
        <taxon>Eukaryota</taxon>
        <taxon>Metazoa</taxon>
        <taxon>Ecdysozoa</taxon>
        <taxon>Arthropoda</taxon>
        <taxon>Hexapoda</taxon>
        <taxon>Insecta</taxon>
        <taxon>Pterygota</taxon>
        <taxon>Neoptera</taxon>
        <taxon>Endopterygota</taxon>
        <taxon>Diptera</taxon>
        <taxon>Nematocera</taxon>
        <taxon>Culicoidea</taxon>
        <taxon>Culicidae</taxon>
        <taxon>Anophelinae</taxon>
        <taxon>Anopheles</taxon>
    </lineage>
</organism>
<dbReference type="AlphaFoldDB" id="A0A2M4C7P0"/>
<sequence>MIRILANLLALQLSYPLLQSAATINQSLNREMPILEAPNPRRTPRECVPINKGAEEVCSDRSNKTIRTINSFITLYTICPFFALFRFKSGCISAPRALVKSNVCFDYLFYYVC</sequence>
<feature type="signal peptide" evidence="1">
    <location>
        <begin position="1"/>
        <end position="20"/>
    </location>
</feature>
<proteinExistence type="predicted"/>
<name>A0A2M4C7P0_9DIPT</name>
<reference evidence="2" key="1">
    <citation type="submission" date="2018-01" db="EMBL/GenBank/DDBJ databases">
        <title>An insight into the sialome of Amazonian anophelines.</title>
        <authorList>
            <person name="Ribeiro J.M."/>
            <person name="Scarpassa V."/>
            <person name="Calvo E."/>
        </authorList>
    </citation>
    <scope>NUCLEOTIDE SEQUENCE</scope>
    <source>
        <tissue evidence="2">Salivary glands</tissue>
    </source>
</reference>
<evidence type="ECO:0000313" key="2">
    <source>
        <dbReference type="EMBL" id="MBW61352.1"/>
    </source>
</evidence>
<evidence type="ECO:0000256" key="1">
    <source>
        <dbReference type="SAM" id="SignalP"/>
    </source>
</evidence>